<dbReference type="Proteomes" id="UP000010411">
    <property type="component" value="Unassembled WGS sequence"/>
</dbReference>
<accession>L1L610</accession>
<dbReference type="Pfam" id="PF01548">
    <property type="entry name" value="DEDD_Tnp_IS110"/>
    <property type="match status" value="1"/>
</dbReference>
<proteinExistence type="predicted"/>
<evidence type="ECO:0000313" key="4">
    <source>
        <dbReference type="Proteomes" id="UP000010411"/>
    </source>
</evidence>
<evidence type="ECO:0000256" key="1">
    <source>
        <dbReference type="SAM" id="MobiDB-lite"/>
    </source>
</evidence>
<sequence>MRATGRQIYAINPLAAARYRDRASVSRAKSDAADARVLANICGPTGTPTGPCPMTAKPDRPSLSWPVLTRTRSGTGSR</sequence>
<evidence type="ECO:0000313" key="3">
    <source>
        <dbReference type="EMBL" id="EKX68496.1"/>
    </source>
</evidence>
<feature type="domain" description="Transposase IS110-like N-terminal" evidence="2">
    <location>
        <begin position="2"/>
        <end position="42"/>
    </location>
</feature>
<dbReference type="AlphaFoldDB" id="L1L610"/>
<dbReference type="GO" id="GO:0003677">
    <property type="term" value="F:DNA binding"/>
    <property type="evidence" value="ECO:0007669"/>
    <property type="project" value="InterPro"/>
</dbReference>
<gene>
    <name evidence="3" type="ORF">STRIP9103_08446</name>
</gene>
<dbReference type="PATRIC" id="fig|698759.3.peg.956"/>
<feature type="region of interest" description="Disordered" evidence="1">
    <location>
        <begin position="43"/>
        <end position="78"/>
    </location>
</feature>
<protein>
    <recommendedName>
        <fullName evidence="2">Transposase IS110-like N-terminal domain-containing protein</fullName>
    </recommendedName>
</protein>
<reference evidence="3 4" key="1">
    <citation type="submission" date="2012-11" db="EMBL/GenBank/DDBJ databases">
        <authorList>
            <person name="Huguet-Tapia J.C."/>
            <person name="Durkin A.S."/>
            <person name="Pettis G.S."/>
            <person name="Badger J.H."/>
        </authorList>
    </citation>
    <scope>NUCLEOTIDE SEQUENCE [LARGE SCALE GENOMIC DNA]</scope>
    <source>
        <strain evidence="3 4">91-03</strain>
    </source>
</reference>
<name>L1L610_9ACTN</name>
<keyword evidence="4" id="KW-1185">Reference proteome</keyword>
<dbReference type="InterPro" id="IPR002525">
    <property type="entry name" value="Transp_IS110-like_N"/>
</dbReference>
<dbReference type="GO" id="GO:0006313">
    <property type="term" value="P:DNA transposition"/>
    <property type="evidence" value="ECO:0007669"/>
    <property type="project" value="InterPro"/>
</dbReference>
<dbReference type="GO" id="GO:0004803">
    <property type="term" value="F:transposase activity"/>
    <property type="evidence" value="ECO:0007669"/>
    <property type="project" value="InterPro"/>
</dbReference>
<organism evidence="3 4">
    <name type="scientific">Streptomyces ipomoeae 91-03</name>
    <dbReference type="NCBI Taxonomy" id="698759"/>
    <lineage>
        <taxon>Bacteria</taxon>
        <taxon>Bacillati</taxon>
        <taxon>Actinomycetota</taxon>
        <taxon>Actinomycetes</taxon>
        <taxon>Kitasatosporales</taxon>
        <taxon>Streptomycetaceae</taxon>
        <taxon>Streptomyces</taxon>
    </lineage>
</organism>
<evidence type="ECO:0000259" key="2">
    <source>
        <dbReference type="Pfam" id="PF01548"/>
    </source>
</evidence>
<comment type="caution">
    <text evidence="3">The sequence shown here is derived from an EMBL/GenBank/DDBJ whole genome shotgun (WGS) entry which is preliminary data.</text>
</comment>
<dbReference type="EMBL" id="AEJC01000074">
    <property type="protein sequence ID" value="EKX68496.1"/>
    <property type="molecule type" value="Genomic_DNA"/>
</dbReference>